<evidence type="ECO:0000313" key="8">
    <source>
        <dbReference type="Proteomes" id="UP000182692"/>
    </source>
</evidence>
<evidence type="ECO:0000313" key="7">
    <source>
        <dbReference type="EMBL" id="SFO69900.1"/>
    </source>
</evidence>
<dbReference type="OrthoDB" id="8562138at2"/>
<evidence type="ECO:0000256" key="2">
    <source>
        <dbReference type="ARBA" id="ARBA00005722"/>
    </source>
</evidence>
<name>A0A1I5JB82_9GAMM</name>
<dbReference type="GO" id="GO:0009252">
    <property type="term" value="P:peptidoglycan biosynthetic process"/>
    <property type="evidence" value="ECO:0007669"/>
    <property type="project" value="TreeGrafter"/>
</dbReference>
<feature type="signal peptide" evidence="6">
    <location>
        <begin position="1"/>
        <end position="19"/>
    </location>
</feature>
<dbReference type="GO" id="GO:0009279">
    <property type="term" value="C:cell outer membrane"/>
    <property type="evidence" value="ECO:0007669"/>
    <property type="project" value="UniProtKB-SubCell"/>
</dbReference>
<dbReference type="STRING" id="1121869.SAMN03084138_00078"/>
<dbReference type="Pfam" id="PF06629">
    <property type="entry name" value="MipA"/>
    <property type="match status" value="1"/>
</dbReference>
<evidence type="ECO:0000256" key="6">
    <source>
        <dbReference type="SAM" id="SignalP"/>
    </source>
</evidence>
<keyword evidence="5" id="KW-0998">Cell outer membrane</keyword>
<comment type="subcellular location">
    <subcellularLocation>
        <location evidence="1">Cell outer membrane</location>
    </subcellularLocation>
</comment>
<dbReference type="PANTHER" id="PTHR38776:SF1">
    <property type="entry name" value="MLTA-INTERACTING PROTEIN-RELATED"/>
    <property type="match status" value="1"/>
</dbReference>
<evidence type="ECO:0000256" key="4">
    <source>
        <dbReference type="ARBA" id="ARBA00023136"/>
    </source>
</evidence>
<evidence type="ECO:0000256" key="5">
    <source>
        <dbReference type="ARBA" id="ARBA00023237"/>
    </source>
</evidence>
<reference evidence="7 8" key="1">
    <citation type="submission" date="2016-10" db="EMBL/GenBank/DDBJ databases">
        <authorList>
            <person name="de Groot N.N."/>
        </authorList>
    </citation>
    <scope>NUCLEOTIDE SEQUENCE [LARGE SCALE GENOMIC DNA]</scope>
    <source>
        <strain evidence="7 8">DSM 15893</strain>
    </source>
</reference>
<keyword evidence="4" id="KW-0472">Membrane</keyword>
<proteinExistence type="inferred from homology"/>
<protein>
    <submittedName>
        <fullName evidence="7">Outer membrane protein</fullName>
    </submittedName>
</protein>
<feature type="chain" id="PRO_5010213336" evidence="6">
    <location>
        <begin position="20"/>
        <end position="258"/>
    </location>
</feature>
<dbReference type="NCBIfam" id="NF045789">
    <property type="entry name" value="OmpVVibrio"/>
    <property type="match status" value="1"/>
</dbReference>
<dbReference type="GeneID" id="35873652"/>
<dbReference type="EMBL" id="FOWR01000001">
    <property type="protein sequence ID" value="SFO69900.1"/>
    <property type="molecule type" value="Genomic_DNA"/>
</dbReference>
<dbReference type="Proteomes" id="UP000182692">
    <property type="component" value="Unassembled WGS sequence"/>
</dbReference>
<dbReference type="RefSeq" id="WP_017008377.1">
    <property type="nucleotide sequence ID" value="NZ_FOWR01000001.1"/>
</dbReference>
<dbReference type="InterPro" id="IPR054915">
    <property type="entry name" value="OmpV"/>
</dbReference>
<evidence type="ECO:0000256" key="3">
    <source>
        <dbReference type="ARBA" id="ARBA00022729"/>
    </source>
</evidence>
<gene>
    <name evidence="7" type="ORF">SAMN03084138_00078</name>
</gene>
<dbReference type="AlphaFoldDB" id="A0A1I5JB82"/>
<accession>A0A1I5JB82</accession>
<dbReference type="PANTHER" id="PTHR38776">
    <property type="entry name" value="MLTA-INTERACTING PROTEIN-RELATED"/>
    <property type="match status" value="1"/>
</dbReference>
<organism evidence="7 8">
    <name type="scientific">Enterovibrio norvegicus DSM 15893</name>
    <dbReference type="NCBI Taxonomy" id="1121869"/>
    <lineage>
        <taxon>Bacteria</taxon>
        <taxon>Pseudomonadati</taxon>
        <taxon>Pseudomonadota</taxon>
        <taxon>Gammaproteobacteria</taxon>
        <taxon>Vibrionales</taxon>
        <taxon>Vibrionaceae</taxon>
        <taxon>Enterovibrio</taxon>
    </lineage>
</organism>
<sequence>MKNIIVLCSTLAAASAVHAAGDTYILNGGIYTKQNTWIAEVGAAGVSDLYKEQDNSVVPLLNFGYHGENLNVDFSGANYRVYGTDSDWVNLGVILTTSGIAYDKDTSDFLKGMDDRNLSLDLGVNADFRVGTGVISTYFQHDVSGAYKGYVAGARYFDIFPIGDADFVSFAGVMLQSKDFVDYYFGVNQNEARINRPAYTGDSSVAYEVGYKLIYPLSDNWNLTQSTQYTRLGNEVADSPIVDSEDQWMVGATVAYHF</sequence>
<comment type="similarity">
    <text evidence="2">Belongs to the MipA/OmpV family.</text>
</comment>
<keyword evidence="3 6" id="KW-0732">Signal</keyword>
<evidence type="ECO:0000256" key="1">
    <source>
        <dbReference type="ARBA" id="ARBA00004442"/>
    </source>
</evidence>
<dbReference type="InterPro" id="IPR010583">
    <property type="entry name" value="MipA"/>
</dbReference>